<evidence type="ECO:0000256" key="6">
    <source>
        <dbReference type="ARBA" id="ARBA00023136"/>
    </source>
</evidence>
<dbReference type="GO" id="GO:0055085">
    <property type="term" value="P:transmembrane transport"/>
    <property type="evidence" value="ECO:0007669"/>
    <property type="project" value="InterPro"/>
</dbReference>
<keyword evidence="10" id="KW-1185">Reference proteome</keyword>
<feature type="domain" description="ABC transmembrane type-1" evidence="8">
    <location>
        <begin position="66"/>
        <end position="277"/>
    </location>
</feature>
<dbReference type="Proteomes" id="UP000245845">
    <property type="component" value="Unassembled WGS sequence"/>
</dbReference>
<feature type="transmembrane region" description="Helical" evidence="7">
    <location>
        <begin position="12"/>
        <end position="34"/>
    </location>
</feature>
<dbReference type="InterPro" id="IPR000515">
    <property type="entry name" value="MetI-like"/>
</dbReference>
<dbReference type="EMBL" id="QGDL01000004">
    <property type="protein sequence ID" value="PWJ30361.1"/>
    <property type="molecule type" value="Genomic_DNA"/>
</dbReference>
<evidence type="ECO:0000256" key="3">
    <source>
        <dbReference type="ARBA" id="ARBA00022475"/>
    </source>
</evidence>
<proteinExistence type="inferred from homology"/>
<organism evidence="9 10">
    <name type="scientific">Faecalicatena orotica</name>
    <dbReference type="NCBI Taxonomy" id="1544"/>
    <lineage>
        <taxon>Bacteria</taxon>
        <taxon>Bacillati</taxon>
        <taxon>Bacillota</taxon>
        <taxon>Clostridia</taxon>
        <taxon>Lachnospirales</taxon>
        <taxon>Lachnospiraceae</taxon>
        <taxon>Faecalicatena</taxon>
    </lineage>
</organism>
<protein>
    <submittedName>
        <fullName evidence="9">Raffinose/stachyose/melibiose transport system permease protein</fullName>
    </submittedName>
</protein>
<keyword evidence="3" id="KW-1003">Cell membrane</keyword>
<reference evidence="9 10" key="1">
    <citation type="submission" date="2018-05" db="EMBL/GenBank/DDBJ databases">
        <title>The Hungate 1000. A catalogue of reference genomes from the rumen microbiome.</title>
        <authorList>
            <person name="Kelly W."/>
        </authorList>
    </citation>
    <scope>NUCLEOTIDE SEQUENCE [LARGE SCALE GENOMIC DNA]</scope>
    <source>
        <strain evidence="9 10">NLAE-zl-C242</strain>
    </source>
</reference>
<dbReference type="RefSeq" id="WP_109730788.1">
    <property type="nucleotide sequence ID" value="NZ_BAAACK010000019.1"/>
</dbReference>
<evidence type="ECO:0000256" key="4">
    <source>
        <dbReference type="ARBA" id="ARBA00022692"/>
    </source>
</evidence>
<dbReference type="CDD" id="cd06261">
    <property type="entry name" value="TM_PBP2"/>
    <property type="match status" value="1"/>
</dbReference>
<keyword evidence="4 7" id="KW-0812">Transmembrane</keyword>
<comment type="subcellular location">
    <subcellularLocation>
        <location evidence="1 7">Cell membrane</location>
        <topology evidence="1 7">Multi-pass membrane protein</topology>
    </subcellularLocation>
</comment>
<dbReference type="GO" id="GO:0005886">
    <property type="term" value="C:plasma membrane"/>
    <property type="evidence" value="ECO:0007669"/>
    <property type="project" value="UniProtKB-SubCell"/>
</dbReference>
<comment type="similarity">
    <text evidence="7">Belongs to the binding-protein-dependent transport system permease family.</text>
</comment>
<dbReference type="Gene3D" id="1.10.3720.10">
    <property type="entry name" value="MetI-like"/>
    <property type="match status" value="1"/>
</dbReference>
<dbReference type="AlphaFoldDB" id="A0A2Y9BI37"/>
<evidence type="ECO:0000313" key="9">
    <source>
        <dbReference type="EMBL" id="PWJ30361.1"/>
    </source>
</evidence>
<keyword evidence="6 7" id="KW-0472">Membrane</keyword>
<dbReference type="Pfam" id="PF00528">
    <property type="entry name" value="BPD_transp_1"/>
    <property type="match status" value="1"/>
</dbReference>
<evidence type="ECO:0000256" key="2">
    <source>
        <dbReference type="ARBA" id="ARBA00022448"/>
    </source>
</evidence>
<dbReference type="InterPro" id="IPR051393">
    <property type="entry name" value="ABC_transporter_permease"/>
</dbReference>
<sequence length="288" mass="32045">MDTKKIYPRYMMIIPVIVFVIFFVLPSTIGYAYAFTDWNSYVHDVSFVGLKNIIEVFSDRTVPIALVNTLIFAGAKTIIVTVLGFVFALILNRQLKTRNAIRTVYFIPAIFSALVVGLIFSALFQTRNGTINLLVQMFGAGKIQWLGSRWTAVFAISIAEIWRNLGYAIVITLAGLQSVSPEYIEAAKIDGASGWALFKNITLPLIMPTVNVNILFSLIYGLKMFDLVYVMTGGGPGHDTETFGTLMMNEMATGRYAQSVAINLVFTVILVIVAVAYQKFSERWENAE</sequence>
<evidence type="ECO:0000313" key="10">
    <source>
        <dbReference type="Proteomes" id="UP000245845"/>
    </source>
</evidence>
<gene>
    <name evidence="9" type="ORF">A8806_104231</name>
</gene>
<dbReference type="InterPro" id="IPR035906">
    <property type="entry name" value="MetI-like_sf"/>
</dbReference>
<dbReference type="SUPFAM" id="SSF161098">
    <property type="entry name" value="MetI-like"/>
    <property type="match status" value="1"/>
</dbReference>
<feature type="transmembrane region" description="Helical" evidence="7">
    <location>
        <begin position="70"/>
        <end position="91"/>
    </location>
</feature>
<feature type="transmembrane region" description="Helical" evidence="7">
    <location>
        <begin position="103"/>
        <end position="124"/>
    </location>
</feature>
<comment type="caution">
    <text evidence="9">The sequence shown here is derived from an EMBL/GenBank/DDBJ whole genome shotgun (WGS) entry which is preliminary data.</text>
</comment>
<keyword evidence="2 7" id="KW-0813">Transport</keyword>
<name>A0A2Y9BI37_9FIRM</name>
<dbReference type="PANTHER" id="PTHR30193">
    <property type="entry name" value="ABC TRANSPORTER PERMEASE PROTEIN"/>
    <property type="match status" value="1"/>
</dbReference>
<feature type="transmembrane region" description="Helical" evidence="7">
    <location>
        <begin position="197"/>
        <end position="222"/>
    </location>
</feature>
<accession>A0A2Y9BI37</accession>
<feature type="transmembrane region" description="Helical" evidence="7">
    <location>
        <begin position="256"/>
        <end position="277"/>
    </location>
</feature>
<dbReference type="PROSITE" id="PS50928">
    <property type="entry name" value="ABC_TM1"/>
    <property type="match status" value="1"/>
</dbReference>
<evidence type="ECO:0000256" key="5">
    <source>
        <dbReference type="ARBA" id="ARBA00022989"/>
    </source>
</evidence>
<dbReference type="PANTHER" id="PTHR30193:SF37">
    <property type="entry name" value="INNER MEMBRANE ABC TRANSPORTER PERMEASE PROTEIN YCJO"/>
    <property type="match status" value="1"/>
</dbReference>
<dbReference type="OrthoDB" id="367897at2"/>
<evidence type="ECO:0000259" key="8">
    <source>
        <dbReference type="PROSITE" id="PS50928"/>
    </source>
</evidence>
<evidence type="ECO:0000256" key="7">
    <source>
        <dbReference type="RuleBase" id="RU363032"/>
    </source>
</evidence>
<evidence type="ECO:0000256" key="1">
    <source>
        <dbReference type="ARBA" id="ARBA00004651"/>
    </source>
</evidence>
<keyword evidence="5 7" id="KW-1133">Transmembrane helix</keyword>